<dbReference type="AlphaFoldDB" id="A0A8J6IWJ2"/>
<dbReference type="EMBL" id="JACOPN010000008">
    <property type="protein sequence ID" value="MBC5717994.1"/>
    <property type="molecule type" value="Genomic_DNA"/>
</dbReference>
<accession>A0A8J6IWJ2</accession>
<sequence>MEKEYPMDWVEQMAESLVYEIVEQMSGIVLRRSEPWERLSEGMEIDMITGHVSGDFQIELHFFAQRALLMRLTKNMVGYEPDEEEAQEYAMEFFNILCGRFISELYKASKTSARFFPTEYDRTPERGMPRQNAEDKTVYLISEQQELAAFSWTAAPVDTILRRNTDD</sequence>
<dbReference type="GO" id="GO:0006935">
    <property type="term" value="P:chemotaxis"/>
    <property type="evidence" value="ECO:0007669"/>
    <property type="project" value="UniProtKB-KW"/>
</dbReference>
<proteinExistence type="predicted"/>
<dbReference type="RefSeq" id="WP_186879119.1">
    <property type="nucleotide sequence ID" value="NZ_JACOPN010000008.1"/>
</dbReference>
<keyword evidence="1" id="KW-0145">Chemotaxis</keyword>
<evidence type="ECO:0000313" key="4">
    <source>
        <dbReference type="Proteomes" id="UP000602260"/>
    </source>
</evidence>
<dbReference type="Gene3D" id="3.40.1550.10">
    <property type="entry name" value="CheC-like"/>
    <property type="match status" value="1"/>
</dbReference>
<evidence type="ECO:0000259" key="2">
    <source>
        <dbReference type="Pfam" id="PF13690"/>
    </source>
</evidence>
<organism evidence="3 4">
    <name type="scientific">Flintibacter faecis</name>
    <dbReference type="NCBI Taxonomy" id="2763047"/>
    <lineage>
        <taxon>Bacteria</taxon>
        <taxon>Bacillati</taxon>
        <taxon>Bacillota</taxon>
        <taxon>Clostridia</taxon>
        <taxon>Eubacteriales</taxon>
        <taxon>Flintibacter</taxon>
    </lineage>
</organism>
<evidence type="ECO:0000313" key="3">
    <source>
        <dbReference type="EMBL" id="MBC5717994.1"/>
    </source>
</evidence>
<comment type="caution">
    <text evidence="3">The sequence shown here is derived from an EMBL/GenBank/DDBJ whole genome shotgun (WGS) entry which is preliminary data.</text>
</comment>
<dbReference type="InterPro" id="IPR028976">
    <property type="entry name" value="CheC-like_sf"/>
</dbReference>
<dbReference type="Proteomes" id="UP000602260">
    <property type="component" value="Unassembled WGS sequence"/>
</dbReference>
<dbReference type="InterPro" id="IPR028051">
    <property type="entry name" value="CheX-like_dom"/>
</dbReference>
<keyword evidence="4" id="KW-1185">Reference proteome</keyword>
<reference evidence="3" key="1">
    <citation type="submission" date="2020-08" db="EMBL/GenBank/DDBJ databases">
        <title>Genome public.</title>
        <authorList>
            <person name="Liu C."/>
            <person name="Sun Q."/>
        </authorList>
    </citation>
    <scope>NUCLEOTIDE SEQUENCE</scope>
    <source>
        <strain evidence="3">BX5</strain>
    </source>
</reference>
<gene>
    <name evidence="3" type="ORF">H8S55_11815</name>
</gene>
<feature type="domain" description="Chemotaxis phosphatase CheX-like" evidence="2">
    <location>
        <begin position="52"/>
        <end position="107"/>
    </location>
</feature>
<evidence type="ECO:0000256" key="1">
    <source>
        <dbReference type="ARBA" id="ARBA00022500"/>
    </source>
</evidence>
<protein>
    <recommendedName>
        <fullName evidence="2">Chemotaxis phosphatase CheX-like domain-containing protein</fullName>
    </recommendedName>
</protein>
<dbReference type="Pfam" id="PF13690">
    <property type="entry name" value="CheX"/>
    <property type="match status" value="1"/>
</dbReference>
<dbReference type="SUPFAM" id="SSF103039">
    <property type="entry name" value="CheC-like"/>
    <property type="match status" value="1"/>
</dbReference>
<name>A0A8J6IWJ2_9FIRM</name>